<keyword evidence="3" id="KW-1185">Reference proteome</keyword>
<evidence type="ECO:0000313" key="2">
    <source>
        <dbReference type="EMBL" id="TGO36355.1"/>
    </source>
</evidence>
<feature type="compositionally biased region" description="Polar residues" evidence="1">
    <location>
        <begin position="240"/>
        <end position="249"/>
    </location>
</feature>
<feature type="compositionally biased region" description="Basic and acidic residues" evidence="1">
    <location>
        <begin position="194"/>
        <end position="209"/>
    </location>
</feature>
<feature type="region of interest" description="Disordered" evidence="1">
    <location>
        <begin position="271"/>
        <end position="352"/>
    </location>
</feature>
<feature type="region of interest" description="Disordered" evidence="1">
    <location>
        <begin position="1"/>
        <end position="249"/>
    </location>
</feature>
<feature type="compositionally biased region" description="Low complexity" evidence="1">
    <location>
        <begin position="173"/>
        <end position="186"/>
    </location>
</feature>
<dbReference type="EMBL" id="PQXK01000127">
    <property type="protein sequence ID" value="TGO36355.1"/>
    <property type="molecule type" value="Genomic_DNA"/>
</dbReference>
<dbReference type="AlphaFoldDB" id="A0A4Z1GI20"/>
<feature type="compositionally biased region" description="Basic and acidic residues" evidence="1">
    <location>
        <begin position="162"/>
        <end position="172"/>
    </location>
</feature>
<feature type="compositionally biased region" description="Low complexity" evidence="1">
    <location>
        <begin position="91"/>
        <end position="101"/>
    </location>
</feature>
<reference evidence="2 3" key="1">
    <citation type="submission" date="2017-12" db="EMBL/GenBank/DDBJ databases">
        <title>Comparative genomics of Botrytis spp.</title>
        <authorList>
            <person name="Valero-Jimenez C.A."/>
            <person name="Tapia P."/>
            <person name="Veloso J."/>
            <person name="Silva-Moreno E."/>
            <person name="Staats M."/>
            <person name="Valdes J.H."/>
            <person name="Van Kan J.A.L."/>
        </authorList>
    </citation>
    <scope>NUCLEOTIDE SEQUENCE [LARGE SCALE GENOMIC DNA]</scope>
    <source>
        <strain evidence="2 3">Bh0001</strain>
    </source>
</reference>
<accession>A0A4Z1GI20</accession>
<organism evidence="2 3">
    <name type="scientific">Botrytis hyacinthi</name>
    <dbReference type="NCBI Taxonomy" id="278943"/>
    <lineage>
        <taxon>Eukaryota</taxon>
        <taxon>Fungi</taxon>
        <taxon>Dikarya</taxon>
        <taxon>Ascomycota</taxon>
        <taxon>Pezizomycotina</taxon>
        <taxon>Leotiomycetes</taxon>
        <taxon>Helotiales</taxon>
        <taxon>Sclerotiniaceae</taxon>
        <taxon>Botrytis</taxon>
    </lineage>
</organism>
<name>A0A4Z1GI20_9HELO</name>
<protein>
    <submittedName>
        <fullName evidence="2">Uncharacterized protein</fullName>
    </submittedName>
</protein>
<feature type="compositionally biased region" description="Polar residues" evidence="1">
    <location>
        <begin position="341"/>
        <end position="352"/>
    </location>
</feature>
<feature type="compositionally biased region" description="Basic and acidic residues" evidence="1">
    <location>
        <begin position="138"/>
        <end position="155"/>
    </location>
</feature>
<evidence type="ECO:0000256" key="1">
    <source>
        <dbReference type="SAM" id="MobiDB-lite"/>
    </source>
</evidence>
<proteinExistence type="predicted"/>
<feature type="compositionally biased region" description="Low complexity" evidence="1">
    <location>
        <begin position="317"/>
        <end position="334"/>
    </location>
</feature>
<comment type="caution">
    <text evidence="2">The sequence shown here is derived from an EMBL/GenBank/DDBJ whole genome shotgun (WGS) entry which is preliminary data.</text>
</comment>
<dbReference type="Proteomes" id="UP000297814">
    <property type="component" value="Unassembled WGS sequence"/>
</dbReference>
<feature type="compositionally biased region" description="Basic and acidic residues" evidence="1">
    <location>
        <begin position="110"/>
        <end position="124"/>
    </location>
</feature>
<evidence type="ECO:0000313" key="3">
    <source>
        <dbReference type="Proteomes" id="UP000297814"/>
    </source>
</evidence>
<gene>
    <name evidence="2" type="ORF">BHYA_0127g00100</name>
</gene>
<feature type="compositionally biased region" description="Polar residues" evidence="1">
    <location>
        <begin position="271"/>
        <end position="280"/>
    </location>
</feature>
<sequence length="447" mass="48862">MGGDKKRDKKREKKPLPTVYENEDERRRERERSVRKIETGTSSHYPSSHVSSRRTQDPSEGYTARRSESQMGPPLSKSAIHDFEDPNTAKSEVSSIASISSRGHKSATVVDKEVARRDRRSNRDDYEESEAAVRRARAKMEQRQGSLSEKEKGDKTSNYTEKMMERVPEDRLAAAAAELARSQAASVNSHASRATRDSRDSRQTRDTRDSKHKQRSESEAPSSRRSQSTVTRDRSPPRRGTSSRNYTSTTLIAISGDANVAIHDHEQGVSTYISSRSSGRQHAARPPSFSGDTARYRPAPSLPSQLLTRPRIEDLGSVTASSYGSSSYGSESTAKPLRIGNGSTRPSPLQNYDSDIRTVTSSEASRFLGGASASRGGYPEPTGRPLALEPAYQTEIRKPSWAASSVAGSSSRPAPSLIFGAEVIANMVVANIVVAGGSVSERRQGVF</sequence>
<feature type="compositionally biased region" description="Low complexity" evidence="1">
    <location>
        <begin position="219"/>
        <end position="228"/>
    </location>
</feature>
<feature type="compositionally biased region" description="Basic and acidic residues" evidence="1">
    <location>
        <begin position="24"/>
        <end position="38"/>
    </location>
</feature>